<evidence type="ECO:0000313" key="1">
    <source>
        <dbReference type="EMBL" id="KAK3904674.1"/>
    </source>
</evidence>
<evidence type="ECO:0008006" key="3">
    <source>
        <dbReference type="Google" id="ProtNLM"/>
    </source>
</evidence>
<name>A0AAN6MPW6_9PEZI</name>
<organism evidence="1 2">
    <name type="scientific">Staphylotrichum tortipilum</name>
    <dbReference type="NCBI Taxonomy" id="2831512"/>
    <lineage>
        <taxon>Eukaryota</taxon>
        <taxon>Fungi</taxon>
        <taxon>Dikarya</taxon>
        <taxon>Ascomycota</taxon>
        <taxon>Pezizomycotina</taxon>
        <taxon>Sordariomycetes</taxon>
        <taxon>Sordariomycetidae</taxon>
        <taxon>Sordariales</taxon>
        <taxon>Chaetomiaceae</taxon>
        <taxon>Staphylotrichum</taxon>
    </lineage>
</organism>
<reference evidence="1" key="2">
    <citation type="submission" date="2023-05" db="EMBL/GenBank/DDBJ databases">
        <authorList>
            <consortium name="Lawrence Berkeley National Laboratory"/>
            <person name="Steindorff A."/>
            <person name="Hensen N."/>
            <person name="Bonometti L."/>
            <person name="Westerberg I."/>
            <person name="Brannstrom I.O."/>
            <person name="Guillou S."/>
            <person name="Cros-Aarteil S."/>
            <person name="Calhoun S."/>
            <person name="Haridas S."/>
            <person name="Kuo A."/>
            <person name="Mondo S."/>
            <person name="Pangilinan J."/>
            <person name="Riley R."/>
            <person name="Labutti K."/>
            <person name="Andreopoulos B."/>
            <person name="Lipzen A."/>
            <person name="Chen C."/>
            <person name="Yanf M."/>
            <person name="Daum C."/>
            <person name="Ng V."/>
            <person name="Clum A."/>
            <person name="Ohm R."/>
            <person name="Martin F."/>
            <person name="Silar P."/>
            <person name="Natvig D."/>
            <person name="Lalanne C."/>
            <person name="Gautier V."/>
            <person name="Ament-Velasquez S.L."/>
            <person name="Kruys A."/>
            <person name="Hutchinson M.I."/>
            <person name="Powell A.J."/>
            <person name="Barry K."/>
            <person name="Miller A.N."/>
            <person name="Grigoriev I.V."/>
            <person name="Debuchy R."/>
            <person name="Gladieux P."/>
            <person name="Thoren M.H."/>
            <person name="Johannesson H."/>
        </authorList>
    </citation>
    <scope>NUCLEOTIDE SEQUENCE</scope>
    <source>
        <strain evidence="1">CBS 103.79</strain>
    </source>
</reference>
<accession>A0AAN6MPW6</accession>
<dbReference type="Proteomes" id="UP001303889">
    <property type="component" value="Unassembled WGS sequence"/>
</dbReference>
<keyword evidence="2" id="KW-1185">Reference proteome</keyword>
<reference evidence="1" key="1">
    <citation type="journal article" date="2023" name="Mol. Phylogenet. Evol.">
        <title>Genome-scale phylogeny and comparative genomics of the fungal order Sordariales.</title>
        <authorList>
            <person name="Hensen N."/>
            <person name="Bonometti L."/>
            <person name="Westerberg I."/>
            <person name="Brannstrom I.O."/>
            <person name="Guillou S."/>
            <person name="Cros-Aarteil S."/>
            <person name="Calhoun S."/>
            <person name="Haridas S."/>
            <person name="Kuo A."/>
            <person name="Mondo S."/>
            <person name="Pangilinan J."/>
            <person name="Riley R."/>
            <person name="LaButti K."/>
            <person name="Andreopoulos B."/>
            <person name="Lipzen A."/>
            <person name="Chen C."/>
            <person name="Yan M."/>
            <person name="Daum C."/>
            <person name="Ng V."/>
            <person name="Clum A."/>
            <person name="Steindorff A."/>
            <person name="Ohm R.A."/>
            <person name="Martin F."/>
            <person name="Silar P."/>
            <person name="Natvig D.O."/>
            <person name="Lalanne C."/>
            <person name="Gautier V."/>
            <person name="Ament-Velasquez S.L."/>
            <person name="Kruys A."/>
            <person name="Hutchinson M.I."/>
            <person name="Powell A.J."/>
            <person name="Barry K."/>
            <person name="Miller A.N."/>
            <person name="Grigoriev I.V."/>
            <person name="Debuchy R."/>
            <person name="Gladieux P."/>
            <person name="Hiltunen Thoren M."/>
            <person name="Johannesson H."/>
        </authorList>
    </citation>
    <scope>NUCLEOTIDE SEQUENCE</scope>
    <source>
        <strain evidence="1">CBS 103.79</strain>
    </source>
</reference>
<comment type="caution">
    <text evidence="1">The sequence shown here is derived from an EMBL/GenBank/DDBJ whole genome shotgun (WGS) entry which is preliminary data.</text>
</comment>
<sequence length="200" mass="22160">MIGTHHADHILKGKSFDFHDGKHHTFTDKDYPSGPWHDRFFRIGAADADGKVFNWTPEDGITYVLPGIDVPSESDAALSERAESPETGSSVATALGAGLVAMIIYCLKATILTKLWIPPDDAPARIARPDEMKRAFAVLGKPTASKFITVWEELDKIGEQLEAYLDNNASQEDKMKSTRAFVVFGLNLWNASKQDRRDVN</sequence>
<proteinExistence type="predicted"/>
<gene>
    <name evidence="1" type="ORF">C8A05DRAFT_31550</name>
</gene>
<evidence type="ECO:0000313" key="2">
    <source>
        <dbReference type="Proteomes" id="UP001303889"/>
    </source>
</evidence>
<protein>
    <recommendedName>
        <fullName evidence="3">Peptidase S8/S53 domain-containing protein</fullName>
    </recommendedName>
</protein>
<dbReference type="EMBL" id="MU855388">
    <property type="protein sequence ID" value="KAK3904674.1"/>
    <property type="molecule type" value="Genomic_DNA"/>
</dbReference>
<dbReference type="AlphaFoldDB" id="A0AAN6MPW6"/>